<keyword evidence="1" id="KW-1133">Transmembrane helix</keyword>
<protein>
    <submittedName>
        <fullName evidence="2">Uncharacterized protein</fullName>
    </submittedName>
</protein>
<organism evidence="2 3">
    <name type="scientific">Novosphingobium soli</name>
    <dbReference type="NCBI Taxonomy" id="574956"/>
    <lineage>
        <taxon>Bacteria</taxon>
        <taxon>Pseudomonadati</taxon>
        <taxon>Pseudomonadota</taxon>
        <taxon>Alphaproteobacteria</taxon>
        <taxon>Sphingomonadales</taxon>
        <taxon>Sphingomonadaceae</taxon>
        <taxon>Novosphingobium</taxon>
    </lineage>
</organism>
<keyword evidence="1" id="KW-0472">Membrane</keyword>
<evidence type="ECO:0000313" key="3">
    <source>
        <dbReference type="Proteomes" id="UP001589798"/>
    </source>
</evidence>
<reference evidence="2 3" key="1">
    <citation type="submission" date="2024-09" db="EMBL/GenBank/DDBJ databases">
        <authorList>
            <person name="Sun Q."/>
            <person name="Mori K."/>
        </authorList>
    </citation>
    <scope>NUCLEOTIDE SEQUENCE [LARGE SCALE GENOMIC DNA]</scope>
    <source>
        <strain evidence="2 3">CCM 7706</strain>
    </source>
</reference>
<keyword evidence="3" id="KW-1185">Reference proteome</keyword>
<sequence>MEILWAFVIIGGPILLGLAIAYATFSYWRRDRRVDRVSEASAREVREDIRQEERRAG</sequence>
<comment type="caution">
    <text evidence="2">The sequence shown here is derived from an EMBL/GenBank/DDBJ whole genome shotgun (WGS) entry which is preliminary data.</text>
</comment>
<gene>
    <name evidence="2" type="ORF">ACFFJC_05080</name>
</gene>
<name>A0ABV6CUR7_9SPHN</name>
<dbReference type="Proteomes" id="UP001589798">
    <property type="component" value="Unassembled WGS sequence"/>
</dbReference>
<dbReference type="EMBL" id="JBHLWK010000008">
    <property type="protein sequence ID" value="MFC0203645.1"/>
    <property type="molecule type" value="Genomic_DNA"/>
</dbReference>
<proteinExistence type="predicted"/>
<evidence type="ECO:0000313" key="2">
    <source>
        <dbReference type="EMBL" id="MFC0203645.1"/>
    </source>
</evidence>
<accession>A0ABV6CUR7</accession>
<evidence type="ECO:0000256" key="1">
    <source>
        <dbReference type="SAM" id="Phobius"/>
    </source>
</evidence>
<feature type="transmembrane region" description="Helical" evidence="1">
    <location>
        <begin position="6"/>
        <end position="28"/>
    </location>
</feature>
<keyword evidence="1" id="KW-0812">Transmembrane</keyword>
<dbReference type="RefSeq" id="WP_379486411.1">
    <property type="nucleotide sequence ID" value="NZ_JBHLWK010000008.1"/>
</dbReference>